<evidence type="ECO:0000313" key="2">
    <source>
        <dbReference type="Proteomes" id="UP000290407"/>
    </source>
</evidence>
<dbReference type="RefSeq" id="WP_129607041.1">
    <property type="nucleotide sequence ID" value="NZ_SBLB01000019.1"/>
</dbReference>
<evidence type="ECO:0000313" key="1">
    <source>
        <dbReference type="EMBL" id="RYC66234.1"/>
    </source>
</evidence>
<name>A0A4Q2UBT9_9BACT</name>
<dbReference type="AlphaFoldDB" id="A0A4Q2UBT9"/>
<organism evidence="1 2">
    <name type="scientific">Spirosoma sordidisoli</name>
    <dbReference type="NCBI Taxonomy" id="2502893"/>
    <lineage>
        <taxon>Bacteria</taxon>
        <taxon>Pseudomonadati</taxon>
        <taxon>Bacteroidota</taxon>
        <taxon>Cytophagia</taxon>
        <taxon>Cytophagales</taxon>
        <taxon>Cytophagaceae</taxon>
        <taxon>Spirosoma</taxon>
    </lineage>
</organism>
<dbReference type="EMBL" id="SBLB01000019">
    <property type="protein sequence ID" value="RYC66234.1"/>
    <property type="molecule type" value="Genomic_DNA"/>
</dbReference>
<accession>A0A4Q2UBT9</accession>
<sequence length="232" mass="25469">MKTPTGRNNGLLWLLALLLLAGRSPAQSLQIRVGVQSVFAPNGPLPSFGGAQPGQLLPQVQFSPTPGYGISIARPLQIGAIQVQPEVNVSLYRIGYNLIWTRADRTVYGTQTNVNTTPAVTFLLPFREQLTKGKNVVSLLLGPYVQVRGSHYTEMSQGSPNTVFPAYERERYGIEDKYRSSFGIATGVQLNRQRFDVRLLAQFGKTALFSSTWQKYNSCLISLSAGYAIGAR</sequence>
<gene>
    <name evidence="1" type="ORF">EQG79_30650</name>
</gene>
<comment type="caution">
    <text evidence="1">The sequence shown here is derived from an EMBL/GenBank/DDBJ whole genome shotgun (WGS) entry which is preliminary data.</text>
</comment>
<dbReference type="Proteomes" id="UP000290407">
    <property type="component" value="Unassembled WGS sequence"/>
</dbReference>
<reference evidence="1 2" key="1">
    <citation type="submission" date="2019-01" db="EMBL/GenBank/DDBJ databases">
        <title>Spirosoma flava sp. nov., a propanil-degrading bacterium isolated from herbicide-contaminated soil.</title>
        <authorList>
            <person name="Zhang L."/>
            <person name="Jiang J.-D."/>
        </authorList>
    </citation>
    <scope>NUCLEOTIDE SEQUENCE [LARGE SCALE GENOMIC DNA]</scope>
    <source>
        <strain evidence="1 2">TY50</strain>
    </source>
</reference>
<protein>
    <submittedName>
        <fullName evidence="1">Uncharacterized protein</fullName>
    </submittedName>
</protein>
<proteinExistence type="predicted"/>
<keyword evidence="2" id="KW-1185">Reference proteome</keyword>